<protein>
    <recommendedName>
        <fullName evidence="2">CUE domain-containing protein</fullName>
    </recommendedName>
</protein>
<dbReference type="GO" id="GO:0043130">
    <property type="term" value="F:ubiquitin binding"/>
    <property type="evidence" value="ECO:0007669"/>
    <property type="project" value="InterPro"/>
</dbReference>
<gene>
    <name evidence="3" type="ORF">BQ4739_LOCUS9961</name>
</gene>
<organism evidence="3 4">
    <name type="scientific">Tetradesmus obliquus</name>
    <name type="common">Green alga</name>
    <name type="synonym">Acutodesmus obliquus</name>
    <dbReference type="NCBI Taxonomy" id="3088"/>
    <lineage>
        <taxon>Eukaryota</taxon>
        <taxon>Viridiplantae</taxon>
        <taxon>Chlorophyta</taxon>
        <taxon>core chlorophytes</taxon>
        <taxon>Chlorophyceae</taxon>
        <taxon>CS clade</taxon>
        <taxon>Sphaeropleales</taxon>
        <taxon>Scenedesmaceae</taxon>
        <taxon>Tetradesmus</taxon>
    </lineage>
</organism>
<feature type="compositionally biased region" description="Low complexity" evidence="1">
    <location>
        <begin position="698"/>
        <end position="727"/>
    </location>
</feature>
<dbReference type="SMART" id="SM00546">
    <property type="entry name" value="CUE"/>
    <property type="match status" value="1"/>
</dbReference>
<feature type="compositionally biased region" description="Low complexity" evidence="1">
    <location>
        <begin position="539"/>
        <end position="569"/>
    </location>
</feature>
<dbReference type="STRING" id="3088.A0A383VXL3"/>
<feature type="region of interest" description="Disordered" evidence="1">
    <location>
        <begin position="535"/>
        <end position="569"/>
    </location>
</feature>
<dbReference type="PROSITE" id="PS51140">
    <property type="entry name" value="CUE"/>
    <property type="match status" value="1"/>
</dbReference>
<dbReference type="InterPro" id="IPR052586">
    <property type="entry name" value="ASCC2"/>
</dbReference>
<feature type="compositionally biased region" description="Basic and acidic residues" evidence="1">
    <location>
        <begin position="792"/>
        <end position="802"/>
    </location>
</feature>
<feature type="non-terminal residue" evidence="3">
    <location>
        <position position="802"/>
    </location>
</feature>
<feature type="region of interest" description="Disordered" evidence="1">
    <location>
        <begin position="96"/>
        <end position="126"/>
    </location>
</feature>
<feature type="domain" description="CUE" evidence="2">
    <location>
        <begin position="486"/>
        <end position="529"/>
    </location>
</feature>
<dbReference type="Pfam" id="PF02845">
    <property type="entry name" value="CUE"/>
    <property type="match status" value="1"/>
</dbReference>
<dbReference type="PANTHER" id="PTHR21494">
    <property type="entry name" value="ACTIVATING SIGNAL COINTEGRATOR 1 COMPLEX SUBUNIT 2 ASC-1 COMPLEX SUBUNIT P100"/>
    <property type="match status" value="1"/>
</dbReference>
<feature type="region of interest" description="Disordered" evidence="1">
    <location>
        <begin position="338"/>
        <end position="367"/>
    </location>
</feature>
<evidence type="ECO:0000256" key="1">
    <source>
        <dbReference type="SAM" id="MobiDB-lite"/>
    </source>
</evidence>
<accession>A0A383VXL3</accession>
<dbReference type="Proteomes" id="UP000256970">
    <property type="component" value="Unassembled WGS sequence"/>
</dbReference>
<feature type="compositionally biased region" description="Low complexity" evidence="1">
    <location>
        <begin position="452"/>
        <end position="480"/>
    </location>
</feature>
<dbReference type="EMBL" id="FNXT01000947">
    <property type="protein sequence ID" value="SZX69670.1"/>
    <property type="molecule type" value="Genomic_DNA"/>
</dbReference>
<evidence type="ECO:0000313" key="4">
    <source>
        <dbReference type="Proteomes" id="UP000256970"/>
    </source>
</evidence>
<evidence type="ECO:0000259" key="2">
    <source>
        <dbReference type="PROSITE" id="PS51140"/>
    </source>
</evidence>
<feature type="region of interest" description="Disordered" evidence="1">
    <location>
        <begin position="774"/>
        <end position="802"/>
    </location>
</feature>
<dbReference type="InterPro" id="IPR003892">
    <property type="entry name" value="CUE"/>
</dbReference>
<dbReference type="InterPro" id="IPR009060">
    <property type="entry name" value="UBA-like_sf"/>
</dbReference>
<feature type="region of interest" description="Disordered" evidence="1">
    <location>
        <begin position="698"/>
        <end position="733"/>
    </location>
</feature>
<dbReference type="AlphaFoldDB" id="A0A383VXL3"/>
<proteinExistence type="predicted"/>
<feature type="compositionally biased region" description="Low complexity" evidence="1">
    <location>
        <begin position="774"/>
        <end position="786"/>
    </location>
</feature>
<sequence length="802" mass="82999">MEFVSFLPGDNQDLAAAQAIELINQDLGQLLRLPPQQFWQVVVTDKSLHTCLDSFLRFRRRCYDENTEAVQGSSDLLLQLSQRVFRVFWRMVHPQEPNSTNSSSSGPAKSPPAAAAAAGSKPAPPSPQQVAELLYNQWLLDVPKMMDLAVLYGPGSSSLTGQLLSALLLLQPKYAQDILTLAEPLSGNLHEVGETVKRLASKVLKAGPAAATAAADLQELAEAARYFTDALLTLQAFVQCLPPAAALLLHPASHGSLLLALAVLHSSVLPQLLRLAQQPGAAEVTGQGLSPNRVLQLQQCLVSLVYHLLTAAFCTAAGAAASGGPDAIAAQAAAAAGSSSSKKAPPGYGSSSNGSSSSSSSSSSFNPEVQGQELMNLLMLLAHPSDHVHQQQDAAAADGGLKGSLLAVMNELHHFDVAVAAAMQQGLVALDDAQFDYMLALVDGDRQLLQQRQQASATSASSSQQPSSTATAAGSSSSSQLPPPAVVKDQISSIKELLPDYGKGFLTAVLHHNSYNSEQAINCLLEGSLPQQVQGLDPSLASWSPPSSGSSSSSATRQQQQQQQASSSSAAGLSWTGLAKEAAAAAAVPAAAPVPLPSMVQAAAAASGPKPAVDRRTGRVLGALPGEVRSLTRNIAYELQYEYDDEYDDSFDDLMGPGNDGVCDIEGEETAAEAAAKKSAPGARLRAAAGADEYADEPGAAAAAAGGSSSSSSSNARGQQQQQQQRARPQKSEKLWVLDGKIYNYKKDGAQEVAGVAGAEKALKAAKQAALEINGLGPGGNVPLPVQENDGGGEKRAAAGAG</sequence>
<feature type="region of interest" description="Disordered" evidence="1">
    <location>
        <begin position="452"/>
        <end position="486"/>
    </location>
</feature>
<name>A0A383VXL3_TETOB</name>
<feature type="compositionally biased region" description="Low complexity" evidence="1">
    <location>
        <begin position="102"/>
        <end position="121"/>
    </location>
</feature>
<dbReference type="SUPFAM" id="SSF46934">
    <property type="entry name" value="UBA-like"/>
    <property type="match status" value="1"/>
</dbReference>
<dbReference type="InterPro" id="IPR041800">
    <property type="entry name" value="ASCC2_CUE"/>
</dbReference>
<dbReference type="PANTHER" id="PTHR21494:SF0">
    <property type="entry name" value="ACTIVATING SIGNAL COINTEGRATOR 1 COMPLEX SUBUNIT 2"/>
    <property type="match status" value="1"/>
</dbReference>
<dbReference type="CDD" id="cd14364">
    <property type="entry name" value="CUE_ASCC2"/>
    <property type="match status" value="1"/>
</dbReference>
<evidence type="ECO:0000313" key="3">
    <source>
        <dbReference type="EMBL" id="SZX69670.1"/>
    </source>
</evidence>
<dbReference type="Gene3D" id="1.10.8.10">
    <property type="entry name" value="DNA helicase RuvA subunit, C-terminal domain"/>
    <property type="match status" value="1"/>
</dbReference>
<reference evidence="3 4" key="1">
    <citation type="submission" date="2016-10" db="EMBL/GenBank/DDBJ databases">
        <authorList>
            <person name="Cai Z."/>
        </authorList>
    </citation>
    <scope>NUCLEOTIDE SEQUENCE [LARGE SCALE GENOMIC DNA]</scope>
</reference>
<keyword evidence="4" id="KW-1185">Reference proteome</keyword>
<feature type="compositionally biased region" description="Low complexity" evidence="1">
    <location>
        <begin position="338"/>
        <end position="364"/>
    </location>
</feature>